<evidence type="ECO:0000313" key="2">
    <source>
        <dbReference type="EMBL" id="MPN52260.1"/>
    </source>
</evidence>
<protein>
    <submittedName>
        <fullName evidence="2">Uncharacterized protein</fullName>
    </submittedName>
</protein>
<proteinExistence type="predicted"/>
<evidence type="ECO:0000256" key="1">
    <source>
        <dbReference type="SAM" id="Phobius"/>
    </source>
</evidence>
<sequence length="74" mass="7874">MIGLSTVWRVALCVLSGLIDGGLLMTAIMLAPAVWAGFGIGRLARGRISRQRWGGLLNGLLVVAGLLLVYRHMA</sequence>
<gene>
    <name evidence="2" type="ORF">SDC9_199916</name>
</gene>
<feature type="transmembrane region" description="Helical" evidence="1">
    <location>
        <begin position="22"/>
        <end position="41"/>
    </location>
</feature>
<keyword evidence="1" id="KW-0472">Membrane</keyword>
<keyword evidence="1" id="KW-0812">Transmembrane</keyword>
<accession>A0A645IMD8</accession>
<dbReference type="AlphaFoldDB" id="A0A645IMD8"/>
<comment type="caution">
    <text evidence="2">The sequence shown here is derived from an EMBL/GenBank/DDBJ whole genome shotgun (WGS) entry which is preliminary data.</text>
</comment>
<name>A0A645IMD8_9ZZZZ</name>
<dbReference type="EMBL" id="VSSQ01118185">
    <property type="protein sequence ID" value="MPN52260.1"/>
    <property type="molecule type" value="Genomic_DNA"/>
</dbReference>
<organism evidence="2">
    <name type="scientific">bioreactor metagenome</name>
    <dbReference type="NCBI Taxonomy" id="1076179"/>
    <lineage>
        <taxon>unclassified sequences</taxon>
        <taxon>metagenomes</taxon>
        <taxon>ecological metagenomes</taxon>
    </lineage>
</organism>
<keyword evidence="1" id="KW-1133">Transmembrane helix</keyword>
<reference evidence="2" key="1">
    <citation type="submission" date="2019-08" db="EMBL/GenBank/DDBJ databases">
        <authorList>
            <person name="Kucharzyk K."/>
            <person name="Murdoch R.W."/>
            <person name="Higgins S."/>
            <person name="Loffler F."/>
        </authorList>
    </citation>
    <scope>NUCLEOTIDE SEQUENCE</scope>
</reference>
<feature type="transmembrane region" description="Helical" evidence="1">
    <location>
        <begin position="53"/>
        <end position="73"/>
    </location>
</feature>